<keyword evidence="1" id="KW-1133">Transmembrane helix</keyword>
<keyword evidence="1" id="KW-0472">Membrane</keyword>
<dbReference type="Proteomes" id="UP000345527">
    <property type="component" value="Unassembled WGS sequence"/>
</dbReference>
<dbReference type="EMBL" id="RZOA01000002">
    <property type="protein sequence ID" value="KAA8824577.1"/>
    <property type="molecule type" value="Genomic_DNA"/>
</dbReference>
<organism evidence="3 4">
    <name type="scientific">Bifidobacterium vespertilionis</name>
    <dbReference type="NCBI Taxonomy" id="2562524"/>
    <lineage>
        <taxon>Bacteria</taxon>
        <taxon>Bacillati</taxon>
        <taxon>Actinomycetota</taxon>
        <taxon>Actinomycetes</taxon>
        <taxon>Bifidobacteriales</taxon>
        <taxon>Bifidobacteriaceae</taxon>
        <taxon>Bifidobacterium</taxon>
    </lineage>
</organism>
<name>A0A5J5DZB9_9BIFI</name>
<feature type="transmembrane region" description="Helical" evidence="1">
    <location>
        <begin position="39"/>
        <end position="63"/>
    </location>
</feature>
<evidence type="ECO:0000313" key="3">
    <source>
        <dbReference type="EMBL" id="KAA8824577.1"/>
    </source>
</evidence>
<accession>A0A5J5DZB9</accession>
<dbReference type="AlphaFoldDB" id="A0A5J5DZB9"/>
<comment type="caution">
    <text evidence="3">The sequence shown here is derived from an EMBL/GenBank/DDBJ whole genome shotgun (WGS) entry which is preliminary data.</text>
</comment>
<evidence type="ECO:0000256" key="1">
    <source>
        <dbReference type="SAM" id="Phobius"/>
    </source>
</evidence>
<evidence type="ECO:0000313" key="2">
    <source>
        <dbReference type="EMBL" id="KAA8822060.1"/>
    </source>
</evidence>
<dbReference type="EMBL" id="RZNZ01000002">
    <property type="protein sequence ID" value="KAA8822060.1"/>
    <property type="molecule type" value="Genomic_DNA"/>
</dbReference>
<feature type="transmembrane region" description="Helical" evidence="1">
    <location>
        <begin position="83"/>
        <end position="102"/>
    </location>
</feature>
<feature type="transmembrane region" description="Helical" evidence="1">
    <location>
        <begin position="12"/>
        <end position="32"/>
    </location>
</feature>
<evidence type="ECO:0000313" key="4">
    <source>
        <dbReference type="Proteomes" id="UP000345527"/>
    </source>
</evidence>
<keyword evidence="1" id="KW-0812">Transmembrane</keyword>
<protein>
    <submittedName>
        <fullName evidence="3">Uncharacterized protein</fullName>
    </submittedName>
</protein>
<reference evidence="4 5" key="1">
    <citation type="journal article" date="2019" name="Syst. Appl. Microbiol.">
        <title>Characterization of Bifidobacterium species in feaces of the Egyptian fruit bat: Description of B. vespertilionis sp. nov. and B. rousetti sp. nov.</title>
        <authorList>
            <person name="Modesto M."/>
            <person name="Satti M."/>
            <person name="Watanabe K."/>
            <person name="Puglisi E."/>
            <person name="Morelli L."/>
            <person name="Huang C.-H."/>
            <person name="Liou J.-S."/>
            <person name="Miyashita M."/>
            <person name="Tamura T."/>
            <person name="Saito S."/>
            <person name="Mori K."/>
            <person name="Huang L."/>
            <person name="Sciavilla P."/>
            <person name="Sandri C."/>
            <person name="Spiezio C."/>
            <person name="Vitali F."/>
            <person name="Cavalieri D."/>
            <person name="Perpetuini G."/>
            <person name="Tofalo R."/>
            <person name="Bonetti A."/>
            <person name="Arita M."/>
            <person name="Mattarelli P."/>
        </authorList>
    </citation>
    <scope>NUCLEOTIDE SEQUENCE [LARGE SCALE GENOMIC DNA]</scope>
    <source>
        <strain evidence="2 5">RST16</strain>
        <strain evidence="3 4">RST8</strain>
    </source>
</reference>
<dbReference type="RefSeq" id="WP_150353311.1">
    <property type="nucleotide sequence ID" value="NZ_RZNZ01000002.1"/>
</dbReference>
<sequence>MDDLLSIDMLPTWAVLFYVVVSVVSVAALARLRRRPGGVAVGAVAPALALSALSGVFAVIVYVGAAPVAQIDMADFYAMYESPFIIVVVLLFVAQVVCGALASRSGKRGA</sequence>
<dbReference type="Proteomes" id="UP000374630">
    <property type="component" value="Unassembled WGS sequence"/>
</dbReference>
<keyword evidence="5" id="KW-1185">Reference proteome</keyword>
<gene>
    <name evidence="3" type="ORF">EM848_01865</name>
    <name evidence="2" type="ORF">EMO90_02360</name>
</gene>
<proteinExistence type="predicted"/>
<evidence type="ECO:0000313" key="5">
    <source>
        <dbReference type="Proteomes" id="UP000374630"/>
    </source>
</evidence>